<evidence type="ECO:0000313" key="3">
    <source>
        <dbReference type="Proteomes" id="UP000635245"/>
    </source>
</evidence>
<dbReference type="Proteomes" id="UP000635245">
    <property type="component" value="Unassembled WGS sequence"/>
</dbReference>
<accession>A0A934QW91</accession>
<dbReference type="EMBL" id="JAENJH010000007">
    <property type="protein sequence ID" value="MBK1787686.1"/>
    <property type="molecule type" value="Genomic_DNA"/>
</dbReference>
<proteinExistence type="predicted"/>
<keyword evidence="3" id="KW-1185">Reference proteome</keyword>
<dbReference type="RefSeq" id="WP_200322582.1">
    <property type="nucleotide sequence ID" value="NZ_JAENJH010000007.1"/>
</dbReference>
<gene>
    <name evidence="2" type="ORF">JHE00_25445</name>
</gene>
<protein>
    <submittedName>
        <fullName evidence="2">Uncharacterized protein</fullName>
    </submittedName>
</protein>
<evidence type="ECO:0000256" key="1">
    <source>
        <dbReference type="SAM" id="MobiDB-lite"/>
    </source>
</evidence>
<comment type="caution">
    <text evidence="2">The sequence shown here is derived from an EMBL/GenBank/DDBJ whole genome shotgun (WGS) entry which is preliminary data.</text>
</comment>
<dbReference type="AlphaFoldDB" id="A0A934QW91"/>
<name>A0A934QW91_9PSEU</name>
<reference evidence="2" key="1">
    <citation type="submission" date="2020-12" db="EMBL/GenBank/DDBJ databases">
        <title>Prauserella sp. ASG 168, a novel actinomycete isolated from cave rock.</title>
        <authorList>
            <person name="Suriyachadkun C."/>
        </authorList>
    </citation>
    <scope>NUCLEOTIDE SEQUENCE</scope>
    <source>
        <strain evidence="2">ASG 168</strain>
    </source>
</reference>
<organism evidence="2 3">
    <name type="scientific">Prauserella cavernicola</name>
    <dbReference type="NCBI Taxonomy" id="2800127"/>
    <lineage>
        <taxon>Bacteria</taxon>
        <taxon>Bacillati</taxon>
        <taxon>Actinomycetota</taxon>
        <taxon>Actinomycetes</taxon>
        <taxon>Pseudonocardiales</taxon>
        <taxon>Pseudonocardiaceae</taxon>
        <taxon>Prauserella</taxon>
    </lineage>
</organism>
<feature type="region of interest" description="Disordered" evidence="1">
    <location>
        <begin position="115"/>
        <end position="143"/>
    </location>
</feature>
<sequence length="143" mass="14875">MPVTGASGADAARARVALSHDACELAERARALVPARDHEPGATLAEALGVLAAARRLCASAAEFERLHGASRDELGAALARARDGSGDTSWWREHLLRHPLEAALDLDDWVRHHTDGDDPGPAPVSGILAHDNGHGHAAGTAP</sequence>
<evidence type="ECO:0000313" key="2">
    <source>
        <dbReference type="EMBL" id="MBK1787686.1"/>
    </source>
</evidence>